<comment type="caution">
    <text evidence="2">The sequence shown here is derived from an EMBL/GenBank/DDBJ whole genome shotgun (WGS) entry which is preliminary data.</text>
</comment>
<evidence type="ECO:0000313" key="3">
    <source>
        <dbReference type="Proteomes" id="UP000698240"/>
    </source>
</evidence>
<dbReference type="Gene3D" id="1.10.260.40">
    <property type="entry name" value="lambda repressor-like DNA-binding domains"/>
    <property type="match status" value="1"/>
</dbReference>
<dbReference type="AlphaFoldDB" id="A0AA90XS03"/>
<dbReference type="CDD" id="cd00093">
    <property type="entry name" value="HTH_XRE"/>
    <property type="match status" value="1"/>
</dbReference>
<accession>A0AA90XS03</accession>
<dbReference type="SMART" id="SM00530">
    <property type="entry name" value="HTH_XRE"/>
    <property type="match status" value="1"/>
</dbReference>
<evidence type="ECO:0000259" key="1">
    <source>
        <dbReference type="PROSITE" id="PS50943"/>
    </source>
</evidence>
<reference evidence="2" key="1">
    <citation type="submission" date="2020-03" db="EMBL/GenBank/DDBJ databases">
        <authorList>
            <person name="Kislichkina A."/>
            <person name="Dentovskaya S."/>
            <person name="Shaikhutdinov R."/>
            <person name="Ivanov S."/>
            <person name="Sizova A."/>
            <person name="Solomentsev V."/>
            <person name="Bogun A."/>
        </authorList>
    </citation>
    <scope>NUCLEOTIDE SEQUENCE</scope>
    <source>
        <strain evidence="2">SCPM-O-B-8025</strain>
    </source>
</reference>
<dbReference type="InterPro" id="IPR050077">
    <property type="entry name" value="LexA_repressor"/>
</dbReference>
<dbReference type="InterPro" id="IPR015927">
    <property type="entry name" value="Peptidase_S24_S26A/B/C"/>
</dbReference>
<dbReference type="GO" id="GO:0003677">
    <property type="term" value="F:DNA binding"/>
    <property type="evidence" value="ECO:0007669"/>
    <property type="project" value="InterPro"/>
</dbReference>
<dbReference type="Proteomes" id="UP000698240">
    <property type="component" value="Unassembled WGS sequence"/>
</dbReference>
<dbReference type="PANTHER" id="PTHR33516:SF2">
    <property type="entry name" value="LEXA REPRESSOR-RELATED"/>
    <property type="match status" value="1"/>
</dbReference>
<dbReference type="SUPFAM" id="SSF51306">
    <property type="entry name" value="LexA/Signal peptidase"/>
    <property type="match status" value="1"/>
</dbReference>
<dbReference type="InterPro" id="IPR039418">
    <property type="entry name" value="LexA-like"/>
</dbReference>
<dbReference type="SUPFAM" id="SSF47413">
    <property type="entry name" value="lambda repressor-like DNA-binding domains"/>
    <property type="match status" value="1"/>
</dbReference>
<dbReference type="InterPro" id="IPR010982">
    <property type="entry name" value="Lambda_DNA-bd_dom_sf"/>
</dbReference>
<dbReference type="RefSeq" id="WP_167311305.1">
    <property type="nucleotide sequence ID" value="NZ_CP110790.1"/>
</dbReference>
<gene>
    <name evidence="2" type="ORF">HB980_06160</name>
</gene>
<dbReference type="InterPro" id="IPR036286">
    <property type="entry name" value="LexA/Signal_pep-like_sf"/>
</dbReference>
<proteinExistence type="predicted"/>
<dbReference type="Pfam" id="PF00717">
    <property type="entry name" value="Peptidase_S24"/>
    <property type="match status" value="1"/>
</dbReference>
<dbReference type="PANTHER" id="PTHR33516">
    <property type="entry name" value="LEXA REPRESSOR"/>
    <property type="match status" value="1"/>
</dbReference>
<dbReference type="InterPro" id="IPR001387">
    <property type="entry name" value="Cro/C1-type_HTH"/>
</dbReference>
<protein>
    <submittedName>
        <fullName evidence="2">Helix-turn-helix domain-containing protein</fullName>
    </submittedName>
</protein>
<dbReference type="PROSITE" id="PS50943">
    <property type="entry name" value="HTH_CROC1"/>
    <property type="match status" value="1"/>
</dbReference>
<evidence type="ECO:0000313" key="2">
    <source>
        <dbReference type="EMBL" id="NIL26135.1"/>
    </source>
</evidence>
<feature type="domain" description="HTH cro/C1-type" evidence="1">
    <location>
        <begin position="9"/>
        <end position="64"/>
    </location>
</feature>
<sequence>MTSTLAERVNERRAALNLSQEELARKAGVSRVAISKAELGLTKNFNGDTLFKIARALLCNPEWLQTGKGNPELQSTSSANWDANVKENKDSHPVQSYEYPKISWVSAGNWSEAIEPYSLNEIDNWVTTTKYAGQNAFWLDVKGDSMTSPVGLTIPEGMSVLVNPDIEPISGKLVIAKLTDDNEATFKRYIEDAGNKYLKPLNPQYPMIKINGNCRIIGVVVEAKWENL</sequence>
<dbReference type="Pfam" id="PF01381">
    <property type="entry name" value="HTH_3"/>
    <property type="match status" value="1"/>
</dbReference>
<dbReference type="CDD" id="cd06529">
    <property type="entry name" value="S24_LexA-like"/>
    <property type="match status" value="1"/>
</dbReference>
<dbReference type="EMBL" id="JAASAN010000002">
    <property type="protein sequence ID" value="NIL26135.1"/>
    <property type="molecule type" value="Genomic_DNA"/>
</dbReference>
<name>A0AA90XS03_9GAMM</name>
<organism evidence="2 3">
    <name type="scientific">Yersinia massiliensis</name>
    <dbReference type="NCBI Taxonomy" id="419257"/>
    <lineage>
        <taxon>Bacteria</taxon>
        <taxon>Pseudomonadati</taxon>
        <taxon>Pseudomonadota</taxon>
        <taxon>Gammaproteobacteria</taxon>
        <taxon>Enterobacterales</taxon>
        <taxon>Yersiniaceae</taxon>
        <taxon>Yersinia</taxon>
    </lineage>
</organism>
<dbReference type="Gene3D" id="2.10.109.10">
    <property type="entry name" value="Umud Fragment, subunit A"/>
    <property type="match status" value="1"/>
</dbReference>